<comment type="caution">
    <text evidence="1">The sequence shown here is derived from an EMBL/GenBank/DDBJ whole genome shotgun (WGS) entry which is preliminary data.</text>
</comment>
<protein>
    <recommendedName>
        <fullName evidence="3">S-adenosyl-L-methionine-dependent methyltransferase</fullName>
    </recommendedName>
</protein>
<dbReference type="CDD" id="cd00165">
    <property type="entry name" value="S4"/>
    <property type="match status" value="1"/>
</dbReference>
<gene>
    <name evidence="1" type="ORF">HK100_000791</name>
</gene>
<evidence type="ECO:0008006" key="3">
    <source>
        <dbReference type="Google" id="ProtNLM"/>
    </source>
</evidence>
<keyword evidence="2" id="KW-1185">Reference proteome</keyword>
<dbReference type="PANTHER" id="PTHR18895:SF74">
    <property type="entry name" value="MTRF1L RELEASE FACTOR GLUTAMINE METHYLTRANSFERASE"/>
    <property type="match status" value="1"/>
</dbReference>
<dbReference type="InterPro" id="IPR029063">
    <property type="entry name" value="SAM-dependent_MTases_sf"/>
</dbReference>
<sequence length="693" mass="74974">MNKTEIQRAALPVTVTPEDSRTLHKFLRARFPTLIPSRRQALEAVAAGQVAINGSTIAAPIHNTSSCTPPTTTATTTTIASVSTDSIGISVGTVDAGAVDATAAPELKIGDTVSVTRTAEDVTRRAAEAVDVNLCADFKGATVFWKAAGVSMAAPAFLDTLRTRMPPSVSEQVFDAMPMQPLNLLAKADSGLILVAKLKANSPANTSNIDSTDTNISDIQLVYRCMVHGRAGLAKGDQFTLATPLQDAPDCSTRFTVVSFTRTRNASDGFLTTLDATPLKSHAHKQVLGHLFASPNPVIGNSRLAKQHRTCRDKGMFLSLISISFVDSDGQRCLVTHPEPTKFEALRKKEEKFFLKKQDEIDAAVRDSKKFKSDDGNHFEENASRNLDCTNGGNSDIANDTISSIPKKSFMNPAYIRQEAEFRGFKFKVTPSVMIPRQSSSVLVDRATALFSQQHHNLNQDSAIRVLDMGTGSASLIISTVKHLEFLFPTFDPARITGIAFDASSSALAVSRENIIMHNLATRIETKILTFGKVASLFSNSSTPSGAAVEVPLPINILLCNPPYLSPTSRKIASIDKTMLDEEPPEALYAGSSQFEAYHEIADGILSSDSNYAGGNGAYRVFARGCVFAVEIGHGMAEKVQRIFQEKICAVSLSNSSDCGDGFADSDGKRWRFVELGRDFRGLERCLVYEKIF</sequence>
<dbReference type="SUPFAM" id="SSF53335">
    <property type="entry name" value="S-adenosyl-L-methionine-dependent methyltransferases"/>
    <property type="match status" value="1"/>
</dbReference>
<dbReference type="Gene3D" id="3.40.50.150">
    <property type="entry name" value="Vaccinia Virus protein VP39"/>
    <property type="match status" value="1"/>
</dbReference>
<name>A0AAD5XJT4_9FUNG</name>
<dbReference type="AlphaFoldDB" id="A0AAD5XJT4"/>
<evidence type="ECO:0000313" key="1">
    <source>
        <dbReference type="EMBL" id="KAJ3137214.1"/>
    </source>
</evidence>
<dbReference type="InterPro" id="IPR050320">
    <property type="entry name" value="N5-glutamine_MTase"/>
</dbReference>
<dbReference type="PANTHER" id="PTHR18895">
    <property type="entry name" value="HEMK METHYLTRANSFERASE"/>
    <property type="match status" value="1"/>
</dbReference>
<evidence type="ECO:0000313" key="2">
    <source>
        <dbReference type="Proteomes" id="UP001211907"/>
    </source>
</evidence>
<accession>A0AAD5XJT4</accession>
<dbReference type="Proteomes" id="UP001211907">
    <property type="component" value="Unassembled WGS sequence"/>
</dbReference>
<reference evidence="1" key="1">
    <citation type="submission" date="2020-05" db="EMBL/GenBank/DDBJ databases">
        <title>Phylogenomic resolution of chytrid fungi.</title>
        <authorList>
            <person name="Stajich J.E."/>
            <person name="Amses K."/>
            <person name="Simmons R."/>
            <person name="Seto K."/>
            <person name="Myers J."/>
            <person name="Bonds A."/>
            <person name="Quandt C.A."/>
            <person name="Barry K."/>
            <person name="Liu P."/>
            <person name="Grigoriev I."/>
            <person name="Longcore J.E."/>
            <person name="James T.Y."/>
        </authorList>
    </citation>
    <scope>NUCLEOTIDE SEQUENCE</scope>
    <source>
        <strain evidence="1">JEL0513</strain>
    </source>
</reference>
<proteinExistence type="predicted"/>
<organism evidence="1 2">
    <name type="scientific">Physocladia obscura</name>
    <dbReference type="NCBI Taxonomy" id="109957"/>
    <lineage>
        <taxon>Eukaryota</taxon>
        <taxon>Fungi</taxon>
        <taxon>Fungi incertae sedis</taxon>
        <taxon>Chytridiomycota</taxon>
        <taxon>Chytridiomycota incertae sedis</taxon>
        <taxon>Chytridiomycetes</taxon>
        <taxon>Chytridiales</taxon>
        <taxon>Chytriomycetaceae</taxon>
        <taxon>Physocladia</taxon>
    </lineage>
</organism>
<dbReference type="EMBL" id="JADGJH010000116">
    <property type="protein sequence ID" value="KAJ3137214.1"/>
    <property type="molecule type" value="Genomic_DNA"/>
</dbReference>